<dbReference type="GeneID" id="90035923"/>
<evidence type="ECO:0000313" key="12">
    <source>
        <dbReference type="Proteomes" id="UP001498771"/>
    </source>
</evidence>
<dbReference type="InterPro" id="IPR003663">
    <property type="entry name" value="Sugar/inositol_transpt"/>
</dbReference>
<dbReference type="PANTHER" id="PTHR48022:SF28">
    <property type="entry name" value="MAJOR FACILITATOR SUPERFAMILY (MFS) PROFILE DOMAIN-CONTAINING PROTEIN-RELATED"/>
    <property type="match status" value="1"/>
</dbReference>
<feature type="transmembrane region" description="Helical" evidence="9">
    <location>
        <begin position="152"/>
        <end position="170"/>
    </location>
</feature>
<reference evidence="11 12" key="1">
    <citation type="submission" date="2024-03" db="EMBL/GenBank/DDBJ databases">
        <title>Genome-scale model development and genomic sequencing of the oleaginous clade Lipomyces.</title>
        <authorList>
            <consortium name="Lawrence Berkeley National Laboratory"/>
            <person name="Czajka J.J."/>
            <person name="Han Y."/>
            <person name="Kim J."/>
            <person name="Mondo S.J."/>
            <person name="Hofstad B.A."/>
            <person name="Robles A."/>
            <person name="Haridas S."/>
            <person name="Riley R."/>
            <person name="LaButti K."/>
            <person name="Pangilinan J."/>
            <person name="Andreopoulos W."/>
            <person name="Lipzen A."/>
            <person name="Yan J."/>
            <person name="Wang M."/>
            <person name="Ng V."/>
            <person name="Grigoriev I.V."/>
            <person name="Spatafora J.W."/>
            <person name="Magnuson J.K."/>
            <person name="Baker S.E."/>
            <person name="Pomraning K.R."/>
        </authorList>
    </citation>
    <scope>NUCLEOTIDE SEQUENCE [LARGE SCALE GENOMIC DNA]</scope>
    <source>
        <strain evidence="11 12">Phaff 52-87</strain>
    </source>
</reference>
<protein>
    <submittedName>
        <fullName evidence="11">Hexose carrier protein</fullName>
    </submittedName>
</protein>
<feature type="transmembrane region" description="Helical" evidence="9">
    <location>
        <begin position="20"/>
        <end position="42"/>
    </location>
</feature>
<dbReference type="EMBL" id="JBBJBU010000004">
    <property type="protein sequence ID" value="KAK7206013.1"/>
    <property type="molecule type" value="Genomic_DNA"/>
</dbReference>
<evidence type="ECO:0000256" key="2">
    <source>
        <dbReference type="ARBA" id="ARBA00010992"/>
    </source>
</evidence>
<dbReference type="NCBIfam" id="TIGR00879">
    <property type="entry name" value="SP"/>
    <property type="match status" value="1"/>
</dbReference>
<evidence type="ECO:0000256" key="6">
    <source>
        <dbReference type="ARBA" id="ARBA00023136"/>
    </source>
</evidence>
<evidence type="ECO:0000256" key="8">
    <source>
        <dbReference type="SAM" id="Coils"/>
    </source>
</evidence>
<feature type="transmembrane region" description="Helical" evidence="9">
    <location>
        <begin position="182"/>
        <end position="205"/>
    </location>
</feature>
<dbReference type="Pfam" id="PF00083">
    <property type="entry name" value="Sugar_tr"/>
    <property type="match status" value="1"/>
</dbReference>
<dbReference type="SUPFAM" id="SSF103473">
    <property type="entry name" value="MFS general substrate transporter"/>
    <property type="match status" value="1"/>
</dbReference>
<dbReference type="PANTHER" id="PTHR48022">
    <property type="entry name" value="PLASTIDIC GLUCOSE TRANSPORTER 4"/>
    <property type="match status" value="1"/>
</dbReference>
<dbReference type="InterPro" id="IPR050360">
    <property type="entry name" value="MFS_Sugar_Transporters"/>
</dbReference>
<feature type="transmembrane region" description="Helical" evidence="9">
    <location>
        <begin position="435"/>
        <end position="455"/>
    </location>
</feature>
<evidence type="ECO:0000259" key="10">
    <source>
        <dbReference type="PROSITE" id="PS50850"/>
    </source>
</evidence>
<evidence type="ECO:0000256" key="7">
    <source>
        <dbReference type="RuleBase" id="RU003346"/>
    </source>
</evidence>
<keyword evidence="6 9" id="KW-0472">Membrane</keyword>
<dbReference type="PROSITE" id="PS50850">
    <property type="entry name" value="MFS"/>
    <property type="match status" value="1"/>
</dbReference>
<feature type="transmembrane region" description="Helical" evidence="9">
    <location>
        <begin position="407"/>
        <end position="429"/>
    </location>
</feature>
<keyword evidence="3 7" id="KW-0813">Transport</keyword>
<feature type="coiled-coil region" evidence="8">
    <location>
        <begin position="497"/>
        <end position="528"/>
    </location>
</feature>
<proteinExistence type="inferred from homology"/>
<dbReference type="RefSeq" id="XP_064769046.1">
    <property type="nucleotide sequence ID" value="XM_064910411.1"/>
</dbReference>
<keyword evidence="12" id="KW-1185">Reference proteome</keyword>
<dbReference type="Proteomes" id="UP001498771">
    <property type="component" value="Unassembled WGS sequence"/>
</dbReference>
<keyword evidence="5 9" id="KW-1133">Transmembrane helix</keyword>
<dbReference type="PRINTS" id="PR00171">
    <property type="entry name" value="SUGRTRNSPORT"/>
</dbReference>
<dbReference type="InterPro" id="IPR020846">
    <property type="entry name" value="MFS_dom"/>
</dbReference>
<keyword evidence="4 9" id="KW-0812">Transmembrane</keyword>
<dbReference type="InterPro" id="IPR036259">
    <property type="entry name" value="MFS_trans_sf"/>
</dbReference>
<feature type="transmembrane region" description="Helical" evidence="9">
    <location>
        <begin position="341"/>
        <end position="362"/>
    </location>
</feature>
<feature type="transmembrane region" description="Helical" evidence="9">
    <location>
        <begin position="62"/>
        <end position="84"/>
    </location>
</feature>
<feature type="transmembrane region" description="Helical" evidence="9">
    <location>
        <begin position="119"/>
        <end position="140"/>
    </location>
</feature>
<comment type="subcellular location">
    <subcellularLocation>
        <location evidence="1">Membrane</location>
        <topology evidence="1">Multi-pass membrane protein</topology>
    </subcellularLocation>
</comment>
<sequence>MAETNTTGSPSYLGLKGQPLLYAVTLCCSVSFLLFGYDLGFMGGLTTNTEFLNQFGNPNSTLLGFLVSAYEVGAMFGALAQFAVGDYFGGRKNNNIIGISTLIVGAAIQTSSFSQGQFIAGRIVAGLGLGVVTTVIPIWLSECTVPKSRGRMMAMQLSTMILGLIIANWLDYGMAEHHTGSIQWRLPCGFQIVFAIFVLALIPWLPESPRYLASAGKNEEAEYALAALRGGFPETPEIAYEFKEIKYAIAVESEDVGGWSDIFHDNGISGFTRVAIAFSANFFQQMSGVNVMSSLGPYVFENSIGMSSHNAMLVSGGLQVWYFLSSLVPWYAVDKFGRRKLFLTGSIGMFSCMTLSAIFVGVNTKGTGYAAAAVLYIFHSFFTLGWQSNMWVYPSELLPLRLRLRGGALSVVSQWMFTFVVVEITPVMIDNIGYKSYIVFAIFNLCTLPLVYFCYPETSRQPLEVIDLLFADKEDGTRPTIFEVVKNSTNPEFARSIEEQLKENSRLRDENENIIDETKAEAMHLEKDPALQV</sequence>
<feature type="transmembrane region" description="Helical" evidence="9">
    <location>
        <begin position="96"/>
        <end position="113"/>
    </location>
</feature>
<evidence type="ECO:0000313" key="11">
    <source>
        <dbReference type="EMBL" id="KAK7206013.1"/>
    </source>
</evidence>
<gene>
    <name evidence="11" type="ORF">BZA70DRAFT_237322</name>
</gene>
<evidence type="ECO:0000256" key="4">
    <source>
        <dbReference type="ARBA" id="ARBA00022692"/>
    </source>
</evidence>
<name>A0ABR1FAA5_9ASCO</name>
<organism evidence="11 12">
    <name type="scientific">Myxozyma melibiosi</name>
    <dbReference type="NCBI Taxonomy" id="54550"/>
    <lineage>
        <taxon>Eukaryota</taxon>
        <taxon>Fungi</taxon>
        <taxon>Dikarya</taxon>
        <taxon>Ascomycota</taxon>
        <taxon>Saccharomycotina</taxon>
        <taxon>Lipomycetes</taxon>
        <taxon>Lipomycetales</taxon>
        <taxon>Lipomycetaceae</taxon>
        <taxon>Myxozyma</taxon>
    </lineage>
</organism>
<keyword evidence="8" id="KW-0175">Coiled coil</keyword>
<feature type="transmembrane region" description="Helical" evidence="9">
    <location>
        <begin position="368"/>
        <end position="386"/>
    </location>
</feature>
<comment type="similarity">
    <text evidence="2 7">Belongs to the major facilitator superfamily. Sugar transporter (TC 2.A.1.1) family.</text>
</comment>
<feature type="domain" description="Major facilitator superfamily (MFS) profile" evidence="10">
    <location>
        <begin position="24"/>
        <end position="459"/>
    </location>
</feature>
<evidence type="ECO:0000256" key="5">
    <source>
        <dbReference type="ARBA" id="ARBA00022989"/>
    </source>
</evidence>
<evidence type="ECO:0000256" key="9">
    <source>
        <dbReference type="SAM" id="Phobius"/>
    </source>
</evidence>
<dbReference type="Gene3D" id="1.20.1250.20">
    <property type="entry name" value="MFS general substrate transporter like domains"/>
    <property type="match status" value="1"/>
</dbReference>
<comment type="caution">
    <text evidence="11">The sequence shown here is derived from an EMBL/GenBank/DDBJ whole genome shotgun (WGS) entry which is preliminary data.</text>
</comment>
<evidence type="ECO:0000256" key="1">
    <source>
        <dbReference type="ARBA" id="ARBA00004141"/>
    </source>
</evidence>
<evidence type="ECO:0000256" key="3">
    <source>
        <dbReference type="ARBA" id="ARBA00022448"/>
    </source>
</evidence>
<accession>A0ABR1FAA5</accession>
<dbReference type="InterPro" id="IPR005828">
    <property type="entry name" value="MFS_sugar_transport-like"/>
</dbReference>